<feature type="domain" description="N-terminal" evidence="1">
    <location>
        <begin position="6"/>
        <end position="106"/>
    </location>
</feature>
<evidence type="ECO:0008006" key="5">
    <source>
        <dbReference type="Google" id="ProtNLM"/>
    </source>
</evidence>
<evidence type="ECO:0000259" key="2">
    <source>
        <dbReference type="Pfam" id="PF18818"/>
    </source>
</evidence>
<name>A0ABN6M9X4_9ACTN</name>
<evidence type="ECO:0000313" key="3">
    <source>
        <dbReference type="EMBL" id="BDE94847.1"/>
    </source>
</evidence>
<evidence type="ECO:0000313" key="4">
    <source>
        <dbReference type="Proteomes" id="UP001320544"/>
    </source>
</evidence>
<protein>
    <recommendedName>
        <fullName evidence="5">Antirestriction protein ArdC</fullName>
    </recommendedName>
</protein>
<reference evidence="3 4" key="1">
    <citation type="submission" date="2022-01" db="EMBL/GenBank/DDBJ databases">
        <title>Novel bile acid biosynthetic pathways are enriched in the microbiome of centenarians.</title>
        <authorList>
            <person name="Sato Y."/>
            <person name="Atarashi K."/>
            <person name="Plichta R.D."/>
            <person name="Arai Y."/>
            <person name="Sasajima S."/>
            <person name="Kearney M.S."/>
            <person name="Suda W."/>
            <person name="Takeshita K."/>
            <person name="Sasaki T."/>
            <person name="Okamoto S."/>
            <person name="Skelly N.A."/>
            <person name="Okamura Y."/>
            <person name="Vlamakis H."/>
            <person name="Li Y."/>
            <person name="Tanoue T."/>
            <person name="Takei H."/>
            <person name="Nittono H."/>
            <person name="Narushima S."/>
            <person name="Irie J."/>
            <person name="Itoh H."/>
            <person name="Moriya K."/>
            <person name="Sugiura Y."/>
            <person name="Suematsu M."/>
            <person name="Moritoki N."/>
            <person name="Shibata S."/>
            <person name="Littman R.D."/>
            <person name="Fischbach A.M."/>
            <person name="Uwamino Y."/>
            <person name="Inoue T."/>
            <person name="Honda A."/>
            <person name="Hattori M."/>
            <person name="Murai T."/>
            <person name="Xavier J.R."/>
            <person name="Hirose N."/>
            <person name="Honda K."/>
        </authorList>
    </citation>
    <scope>NUCLEOTIDE SEQUENCE [LARGE SCALE GENOMIC DNA]</scope>
    <source>
        <strain evidence="3 4">CE91-St30</strain>
    </source>
</reference>
<accession>A0ABN6M9X4</accession>
<dbReference type="Pfam" id="PF18818">
    <property type="entry name" value="MPTase-PolyVal"/>
    <property type="match status" value="1"/>
</dbReference>
<sequence length="381" mass="42473">MEKIKEAREALFSQLLADMEKGGMGWQKDWSFPAPHNPKTGTVYRGRNALLLTFYMRSRRLDDPRFMTFNQAKGEGYHVVRGCHSYPIEKWMKIAFDKRDPDKRIKQPKTPKEWKAAEEDPNIAFKFVVVGSWNLFNASDIEGIAPYEPPQGIVGASELIDFLEDNSPCHVEERPGDDACYIPARDTIVVPERTQFASELSMGRVLLHEQSHATGAAGRLDRAMNGTFGSQEYAREELTAELSSLFTANELGLSLPALGRDDAFAKSGYWQNHVAYLTSWSKGFENPVSELMQAASRAGSASDYLMGKCFEEPLAKLRSRDAPAQQAQRVVEVRRAVSLSGGEPKRAASARSLDGDLRAAAESGRAQRQFTFGRDLPVSKD</sequence>
<organism evidence="3 4">
    <name type="scientific">Raoultibacter timonensis</name>
    <dbReference type="NCBI Taxonomy" id="1907662"/>
    <lineage>
        <taxon>Bacteria</taxon>
        <taxon>Bacillati</taxon>
        <taxon>Actinomycetota</taxon>
        <taxon>Coriobacteriia</taxon>
        <taxon>Eggerthellales</taxon>
        <taxon>Eggerthellaceae</taxon>
        <taxon>Raoultibacter</taxon>
    </lineage>
</organism>
<dbReference type="Pfam" id="PF08401">
    <property type="entry name" value="ArdcN"/>
    <property type="match status" value="1"/>
</dbReference>
<dbReference type="EMBL" id="AP025564">
    <property type="protein sequence ID" value="BDE94847.1"/>
    <property type="molecule type" value="Genomic_DNA"/>
</dbReference>
<evidence type="ECO:0000259" key="1">
    <source>
        <dbReference type="Pfam" id="PF08401"/>
    </source>
</evidence>
<keyword evidence="4" id="KW-1185">Reference proteome</keyword>
<dbReference type="InterPro" id="IPR041459">
    <property type="entry name" value="MPTase-PolyVal"/>
</dbReference>
<gene>
    <name evidence="3" type="ORF">CE91St30_01800</name>
</gene>
<feature type="domain" description="Polyvalent protein metallopeptidase" evidence="2">
    <location>
        <begin position="167"/>
        <end position="296"/>
    </location>
</feature>
<dbReference type="InterPro" id="IPR013610">
    <property type="entry name" value="ArdC_N"/>
</dbReference>
<dbReference type="Proteomes" id="UP001320544">
    <property type="component" value="Chromosome"/>
</dbReference>
<proteinExistence type="predicted"/>